<comment type="subcellular location">
    <subcellularLocation>
        <location evidence="1">Cell membrane</location>
        <topology evidence="1">Multi-pass membrane protein</topology>
    </subcellularLocation>
</comment>
<protein>
    <submittedName>
        <fullName evidence="9">Acyltransferase</fullName>
    </submittedName>
</protein>
<evidence type="ECO:0000256" key="7">
    <source>
        <dbReference type="SAM" id="Phobius"/>
    </source>
</evidence>
<keyword evidence="6 7" id="KW-0472">Membrane</keyword>
<feature type="transmembrane region" description="Helical" evidence="7">
    <location>
        <begin position="262"/>
        <end position="281"/>
    </location>
</feature>
<feature type="transmembrane region" description="Helical" evidence="7">
    <location>
        <begin position="66"/>
        <end position="83"/>
    </location>
</feature>
<dbReference type="Proteomes" id="UP000649826">
    <property type="component" value="Unassembled WGS sequence"/>
</dbReference>
<feature type="domain" description="Acyltransferase 3" evidence="8">
    <location>
        <begin position="4"/>
        <end position="318"/>
    </location>
</feature>
<reference evidence="9 10" key="1">
    <citation type="submission" date="2020-08" db="EMBL/GenBank/DDBJ databases">
        <title>Genome public.</title>
        <authorList>
            <person name="Liu C."/>
            <person name="Sun Q."/>
        </authorList>
    </citation>
    <scope>NUCLEOTIDE SEQUENCE [LARGE SCALE GENOMIC DNA]</scope>
    <source>
        <strain evidence="9 10">M29</strain>
    </source>
</reference>
<evidence type="ECO:0000256" key="1">
    <source>
        <dbReference type="ARBA" id="ARBA00004651"/>
    </source>
</evidence>
<keyword evidence="9" id="KW-0808">Transferase</keyword>
<feature type="transmembrane region" description="Helical" evidence="7">
    <location>
        <begin position="38"/>
        <end position="54"/>
    </location>
</feature>
<evidence type="ECO:0000256" key="2">
    <source>
        <dbReference type="ARBA" id="ARBA00007400"/>
    </source>
</evidence>
<evidence type="ECO:0000256" key="4">
    <source>
        <dbReference type="ARBA" id="ARBA00022692"/>
    </source>
</evidence>
<feature type="transmembrane region" description="Helical" evidence="7">
    <location>
        <begin position="182"/>
        <end position="200"/>
    </location>
</feature>
<feature type="transmembrane region" description="Helical" evidence="7">
    <location>
        <begin position="237"/>
        <end position="255"/>
    </location>
</feature>
<dbReference type="EMBL" id="JACOQG010000027">
    <property type="protein sequence ID" value="MBC5780695.1"/>
    <property type="molecule type" value="Genomic_DNA"/>
</dbReference>
<evidence type="ECO:0000256" key="5">
    <source>
        <dbReference type="ARBA" id="ARBA00022989"/>
    </source>
</evidence>
<comment type="similarity">
    <text evidence="2">Belongs to the acyltransferase 3 family.</text>
</comment>
<dbReference type="InterPro" id="IPR002656">
    <property type="entry name" value="Acyl_transf_3_dom"/>
</dbReference>
<dbReference type="GO" id="GO:0016746">
    <property type="term" value="F:acyltransferase activity"/>
    <property type="evidence" value="ECO:0007669"/>
    <property type="project" value="UniProtKB-KW"/>
</dbReference>
<accession>A0ABR7IL85</accession>
<proteinExistence type="inferred from homology"/>
<sequence>MRNKCLDGMKAIAACMVIFIHIDLPGQTGVFIEALSRFAVPFFFMISGYFCYYNGKDASDRIPGKIFHIVKLMIFSMAFYFIWEISKRLVTGENLYRWIREVTDRQNIMKLLLYNSTSPLRGHLWFLPALIYCYMLDYLIERFHLRKIAFLCIPVLLGGLLWRGYFSSFFGYSYRIMEYRNWLFTGMSFYLLGQMFHEYLYWFRRKIGYITLILIMTVGIGMTIWESSQFGAKEIYVGSILICISIFLLTVLWGTRIRMPEVLTAVGAKLAFPVYLFHLAVGDMMRVLAVAGNFEDNLAYLWIRPFAVCVFTIGMIALVYRICSFWEKYDIVDILSKQFGLWRKGSPL</sequence>
<evidence type="ECO:0000313" key="10">
    <source>
        <dbReference type="Proteomes" id="UP000649826"/>
    </source>
</evidence>
<dbReference type="RefSeq" id="WP_147641555.1">
    <property type="nucleotide sequence ID" value="NZ_JACOQG010000027.1"/>
</dbReference>
<keyword evidence="3" id="KW-1003">Cell membrane</keyword>
<evidence type="ECO:0000259" key="8">
    <source>
        <dbReference type="Pfam" id="PF01757"/>
    </source>
</evidence>
<comment type="caution">
    <text evidence="9">The sequence shown here is derived from an EMBL/GenBank/DDBJ whole genome shotgun (WGS) entry which is preliminary data.</text>
</comment>
<evidence type="ECO:0000256" key="3">
    <source>
        <dbReference type="ARBA" id="ARBA00022475"/>
    </source>
</evidence>
<evidence type="ECO:0000313" key="9">
    <source>
        <dbReference type="EMBL" id="MBC5780695.1"/>
    </source>
</evidence>
<feature type="transmembrane region" description="Helical" evidence="7">
    <location>
        <begin position="207"/>
        <end position="225"/>
    </location>
</feature>
<keyword evidence="5 7" id="KW-1133">Transmembrane helix</keyword>
<dbReference type="Pfam" id="PF01757">
    <property type="entry name" value="Acyl_transf_3"/>
    <property type="match status" value="1"/>
</dbReference>
<dbReference type="PANTHER" id="PTHR40074">
    <property type="entry name" value="O-ACETYLTRANSFERASE WECH"/>
    <property type="match status" value="1"/>
</dbReference>
<keyword evidence="10" id="KW-1185">Reference proteome</keyword>
<name>A0ABR7IL85_9FIRM</name>
<feature type="transmembrane region" description="Helical" evidence="7">
    <location>
        <begin position="148"/>
        <end position="170"/>
    </location>
</feature>
<organism evidence="9 10">
    <name type="scientific">Blautia difficilis</name>
    <dbReference type="NCBI Taxonomy" id="2763027"/>
    <lineage>
        <taxon>Bacteria</taxon>
        <taxon>Bacillati</taxon>
        <taxon>Bacillota</taxon>
        <taxon>Clostridia</taxon>
        <taxon>Lachnospirales</taxon>
        <taxon>Lachnospiraceae</taxon>
        <taxon>Blautia</taxon>
    </lineage>
</organism>
<feature type="transmembrane region" description="Helical" evidence="7">
    <location>
        <begin position="122"/>
        <end position="141"/>
    </location>
</feature>
<feature type="transmembrane region" description="Helical" evidence="7">
    <location>
        <begin position="301"/>
        <end position="320"/>
    </location>
</feature>
<evidence type="ECO:0000256" key="6">
    <source>
        <dbReference type="ARBA" id="ARBA00023136"/>
    </source>
</evidence>
<gene>
    <name evidence="9" type="ORF">H8Z82_13740</name>
</gene>
<dbReference type="PANTHER" id="PTHR40074:SF2">
    <property type="entry name" value="O-ACETYLTRANSFERASE WECH"/>
    <property type="match status" value="1"/>
</dbReference>
<keyword evidence="9" id="KW-0012">Acyltransferase</keyword>
<keyword evidence="4 7" id="KW-0812">Transmembrane</keyword>